<dbReference type="GO" id="GO:0046872">
    <property type="term" value="F:metal ion binding"/>
    <property type="evidence" value="ECO:0007669"/>
    <property type="project" value="UniProtKB-KW"/>
</dbReference>
<keyword evidence="2" id="KW-0479">Metal-binding</keyword>
<accession>A0AAE3ECZ8</accession>
<evidence type="ECO:0000313" key="5">
    <source>
        <dbReference type="Proteomes" id="UP001198182"/>
    </source>
</evidence>
<protein>
    <recommendedName>
        <fullName evidence="2">Phosphoesterase</fullName>
        <ecNumber evidence="2">3.1.4.-</ecNumber>
    </recommendedName>
</protein>
<dbReference type="InterPro" id="IPR029052">
    <property type="entry name" value="Metallo-depent_PP-like"/>
</dbReference>
<reference evidence="4" key="1">
    <citation type="submission" date="2021-10" db="EMBL/GenBank/DDBJ databases">
        <title>Anaerobic single-cell dispensing facilitates the cultivation of human gut bacteria.</title>
        <authorList>
            <person name="Afrizal A."/>
        </authorList>
    </citation>
    <scope>NUCLEOTIDE SEQUENCE</scope>
    <source>
        <strain evidence="4">CLA-AA-H215</strain>
    </source>
</reference>
<evidence type="ECO:0000256" key="1">
    <source>
        <dbReference type="ARBA" id="ARBA00008950"/>
    </source>
</evidence>
<evidence type="ECO:0000256" key="2">
    <source>
        <dbReference type="RuleBase" id="RU362039"/>
    </source>
</evidence>
<gene>
    <name evidence="4" type="ORF">LKD81_17695</name>
</gene>
<dbReference type="EMBL" id="JAJEQR010000101">
    <property type="protein sequence ID" value="MCC2232791.1"/>
    <property type="molecule type" value="Genomic_DNA"/>
</dbReference>
<feature type="domain" description="Calcineurin-like phosphoesterase" evidence="3">
    <location>
        <begin position="1"/>
        <end position="148"/>
    </location>
</feature>
<keyword evidence="5" id="KW-1185">Reference proteome</keyword>
<name>A0AAE3ECZ8_9FIRM</name>
<dbReference type="PANTHER" id="PTHR11124">
    <property type="entry name" value="VACUOLAR SORTING PROTEIN VPS29"/>
    <property type="match status" value="1"/>
</dbReference>
<organism evidence="4 5">
    <name type="scientific">Hominifimenecus microfluidus</name>
    <dbReference type="NCBI Taxonomy" id="2885348"/>
    <lineage>
        <taxon>Bacteria</taxon>
        <taxon>Bacillati</taxon>
        <taxon>Bacillota</taxon>
        <taxon>Clostridia</taxon>
        <taxon>Lachnospirales</taxon>
        <taxon>Lachnospiraceae</taxon>
        <taxon>Hominifimenecus</taxon>
    </lineage>
</organism>
<comment type="cofactor">
    <cofactor evidence="2">
        <name>a divalent metal cation</name>
        <dbReference type="ChEBI" id="CHEBI:60240"/>
    </cofactor>
</comment>
<comment type="caution">
    <text evidence="4">The sequence shown here is derived from an EMBL/GenBank/DDBJ whole genome shotgun (WGS) entry which is preliminary data.</text>
</comment>
<dbReference type="GO" id="GO:0016787">
    <property type="term" value="F:hydrolase activity"/>
    <property type="evidence" value="ECO:0007669"/>
    <property type="project" value="UniProtKB-UniRule"/>
</dbReference>
<proteinExistence type="inferred from homology"/>
<dbReference type="Proteomes" id="UP001198182">
    <property type="component" value="Unassembled WGS sequence"/>
</dbReference>
<sequence length="160" mass="18202">MKVLIISDTHRSLRNFYEAVDREGRVDQLLHLGDVEGDEEEICAYAGCPVVFVAGNNDFFSRNDRDHELVLQGVRIFMTHGHNYGVSMGTWRLEEEGRSRQADVVLFGHTHRPEVCKKNGIILANPGSLSYPRQQGRQPSYAIMEIGQDKKIDISIKFLK</sequence>
<comment type="similarity">
    <text evidence="1 2">Belongs to the metallophosphoesterase superfamily. YfcE family.</text>
</comment>
<dbReference type="InterPro" id="IPR041802">
    <property type="entry name" value="MPP_YfcE"/>
</dbReference>
<dbReference type="EC" id="3.1.4.-" evidence="2"/>
<evidence type="ECO:0000313" key="4">
    <source>
        <dbReference type="EMBL" id="MCC2232791.1"/>
    </source>
</evidence>
<dbReference type="InterPro" id="IPR024654">
    <property type="entry name" value="Calcineurin-like_PHP_lpxH"/>
</dbReference>
<dbReference type="RefSeq" id="WP_308455175.1">
    <property type="nucleotide sequence ID" value="NZ_JAJEQR010000101.1"/>
</dbReference>
<dbReference type="Gene3D" id="3.60.21.10">
    <property type="match status" value="1"/>
</dbReference>
<dbReference type="NCBIfam" id="TIGR00040">
    <property type="entry name" value="yfcE"/>
    <property type="match status" value="1"/>
</dbReference>
<dbReference type="AlphaFoldDB" id="A0AAE3ECZ8"/>
<dbReference type="InterPro" id="IPR000979">
    <property type="entry name" value="Phosphodiesterase_MJ0936/Vps29"/>
</dbReference>
<evidence type="ECO:0000259" key="3">
    <source>
        <dbReference type="Pfam" id="PF12850"/>
    </source>
</evidence>
<dbReference type="SUPFAM" id="SSF56300">
    <property type="entry name" value="Metallo-dependent phosphatases"/>
    <property type="match status" value="1"/>
</dbReference>
<dbReference type="CDD" id="cd00841">
    <property type="entry name" value="MPP_YfcE"/>
    <property type="match status" value="1"/>
</dbReference>
<dbReference type="Pfam" id="PF12850">
    <property type="entry name" value="Metallophos_2"/>
    <property type="match status" value="1"/>
</dbReference>